<dbReference type="EMBL" id="SODP01000001">
    <property type="protein sequence ID" value="TDW77927.1"/>
    <property type="molecule type" value="Genomic_DNA"/>
</dbReference>
<dbReference type="InterPro" id="IPR036291">
    <property type="entry name" value="NAD(P)-bd_dom_sf"/>
</dbReference>
<dbReference type="AlphaFoldDB" id="A0A4V3GHZ0"/>
<dbReference type="SUPFAM" id="SSF51735">
    <property type="entry name" value="NAD(P)-binding Rossmann-fold domains"/>
    <property type="match status" value="1"/>
</dbReference>
<dbReference type="InterPro" id="IPR008030">
    <property type="entry name" value="NmrA-like"/>
</dbReference>
<dbReference type="Gene3D" id="3.40.50.720">
    <property type="entry name" value="NAD(P)-binding Rossmann-like Domain"/>
    <property type="match status" value="1"/>
</dbReference>
<dbReference type="Pfam" id="PF05368">
    <property type="entry name" value="NmrA"/>
    <property type="match status" value="1"/>
</dbReference>
<gene>
    <name evidence="4" type="ORF">EV653_3108</name>
</gene>
<evidence type="ECO:0000313" key="4">
    <source>
        <dbReference type="EMBL" id="TDW77927.1"/>
    </source>
</evidence>
<dbReference type="PANTHER" id="PTHR42748:SF7">
    <property type="entry name" value="NMRA LIKE REDOX SENSOR 1-RELATED"/>
    <property type="match status" value="1"/>
</dbReference>
<feature type="domain" description="NmrA-like" evidence="3">
    <location>
        <begin position="5"/>
        <end position="280"/>
    </location>
</feature>
<dbReference type="PANTHER" id="PTHR42748">
    <property type="entry name" value="NITROGEN METABOLITE REPRESSION PROTEIN NMRA FAMILY MEMBER"/>
    <property type="match status" value="1"/>
</dbReference>
<sequence>MAISDVIVVIGATGNQGGAVAARLLSQGWGVRAVTRDTASVAAQRLARAGAEVVPGHLDDPASLERAFVGAHGVFSVQQGALGAAAVPYDDEVRRGRSVADIAVSSGVRHLVYASVAGADRARHVRAFGSKWEIEEHVRRSDIPATILRPVSFMENYVDPAFGVQTGRLATPFVADVPEQLIALADIGVFAGLAFAGADQYVGRTVTIAGDELRPPDIAAILSQAAGRHIPYVQVPLEDVRRFNPALAEAADFLNQQGGYGADVASIRTLYPGLMSFADWMADEGAARVAKLF</sequence>
<keyword evidence="2" id="KW-0521">NADP</keyword>
<dbReference type="Gene3D" id="3.90.25.10">
    <property type="entry name" value="UDP-galactose 4-epimerase, domain 1"/>
    <property type="match status" value="1"/>
</dbReference>
<comment type="caution">
    <text evidence="4">The sequence shown here is derived from an EMBL/GenBank/DDBJ whole genome shotgun (WGS) entry which is preliminary data.</text>
</comment>
<dbReference type="CDD" id="cd05251">
    <property type="entry name" value="NmrA_like_SDR_a"/>
    <property type="match status" value="1"/>
</dbReference>
<dbReference type="Proteomes" id="UP000295146">
    <property type="component" value="Unassembled WGS sequence"/>
</dbReference>
<reference evidence="4 5" key="1">
    <citation type="submission" date="2019-03" db="EMBL/GenBank/DDBJ databases">
        <title>Genomic Encyclopedia of Type Strains, Phase III (KMG-III): the genomes of soil and plant-associated and newly described type strains.</title>
        <authorList>
            <person name="Whitman W."/>
        </authorList>
    </citation>
    <scope>NUCLEOTIDE SEQUENCE [LARGE SCALE GENOMIC DNA]</scope>
    <source>
        <strain evidence="4 5">VKM Ac-2573</strain>
    </source>
</reference>
<protein>
    <submittedName>
        <fullName evidence="4">Uncharacterized protein YbjT (DUF2867 family)</fullName>
    </submittedName>
</protein>
<evidence type="ECO:0000259" key="3">
    <source>
        <dbReference type="Pfam" id="PF05368"/>
    </source>
</evidence>
<evidence type="ECO:0000313" key="5">
    <source>
        <dbReference type="Proteomes" id="UP000295146"/>
    </source>
</evidence>
<evidence type="ECO:0000256" key="2">
    <source>
        <dbReference type="ARBA" id="ARBA00022857"/>
    </source>
</evidence>
<comment type="similarity">
    <text evidence="1">Belongs to the NmrA-type oxidoreductase family.</text>
</comment>
<dbReference type="OrthoDB" id="319724at2"/>
<name>A0A4V3GHZ0_9ACTN</name>
<organism evidence="4 5">
    <name type="scientific">Kribbella pratensis</name>
    <dbReference type="NCBI Taxonomy" id="2512112"/>
    <lineage>
        <taxon>Bacteria</taxon>
        <taxon>Bacillati</taxon>
        <taxon>Actinomycetota</taxon>
        <taxon>Actinomycetes</taxon>
        <taxon>Propionibacteriales</taxon>
        <taxon>Kribbellaceae</taxon>
        <taxon>Kribbella</taxon>
    </lineage>
</organism>
<proteinExistence type="inferred from homology"/>
<evidence type="ECO:0000256" key="1">
    <source>
        <dbReference type="ARBA" id="ARBA00006328"/>
    </source>
</evidence>
<dbReference type="RefSeq" id="WP_134103318.1">
    <property type="nucleotide sequence ID" value="NZ_SODP01000001.1"/>
</dbReference>
<accession>A0A4V3GHZ0</accession>
<keyword evidence="5" id="KW-1185">Reference proteome</keyword>
<dbReference type="InterPro" id="IPR051164">
    <property type="entry name" value="NmrA-like_oxidored"/>
</dbReference>